<dbReference type="AlphaFoldDB" id="A0A2M6YU91"/>
<evidence type="ECO:0000259" key="3">
    <source>
        <dbReference type="Pfam" id="PF00881"/>
    </source>
</evidence>
<dbReference type="GO" id="GO:0016491">
    <property type="term" value="F:oxidoreductase activity"/>
    <property type="evidence" value="ECO:0007669"/>
    <property type="project" value="UniProtKB-KW"/>
</dbReference>
<sequence>MTTQEEIIKVRKPRPDHPVIKEIANRFSPRHFLSEEINIDDINSIFEAARFAPSGWNYQPWYFYWSKNGERSFIKMVACLEKYNRYAQSASVLVVGCFIKQFKGKKSYYRHDLGAAVMSLVLQAQHLGYYCRQMGEFDGSKLKELLTFDKEHHPFVIIALGKLGDYIRIDKNLLKREMEQKPRKKDFVKKLD</sequence>
<dbReference type="SUPFAM" id="SSF55469">
    <property type="entry name" value="FMN-dependent nitroreductase-like"/>
    <property type="match status" value="1"/>
</dbReference>
<feature type="domain" description="Nitroreductase" evidence="3">
    <location>
        <begin position="112"/>
        <end position="162"/>
    </location>
</feature>
<dbReference type="Pfam" id="PF00881">
    <property type="entry name" value="Nitroreductase"/>
    <property type="match status" value="2"/>
</dbReference>
<evidence type="ECO:0000313" key="5">
    <source>
        <dbReference type="Proteomes" id="UP000230184"/>
    </source>
</evidence>
<accession>A0A2M6YU91</accession>
<dbReference type="Proteomes" id="UP000230184">
    <property type="component" value="Unassembled WGS sequence"/>
</dbReference>
<reference evidence="5" key="1">
    <citation type="submission" date="2017-09" db="EMBL/GenBank/DDBJ databases">
        <title>Depth-based differentiation of microbial function through sediment-hosted aquifers and enrichment of novel symbionts in the deep terrestrial subsurface.</title>
        <authorList>
            <person name="Probst A.J."/>
            <person name="Ladd B."/>
            <person name="Jarett J.K."/>
            <person name="Geller-Mcgrath D.E."/>
            <person name="Sieber C.M.K."/>
            <person name="Emerson J.B."/>
            <person name="Anantharaman K."/>
            <person name="Thomas B.C."/>
            <person name="Malmstrom R."/>
            <person name="Stieglmeier M."/>
            <person name="Klingl A."/>
            <person name="Woyke T."/>
            <person name="Ryan C.M."/>
            <person name="Banfield J.F."/>
        </authorList>
    </citation>
    <scope>NUCLEOTIDE SEQUENCE [LARGE SCALE GENOMIC DNA]</scope>
</reference>
<keyword evidence="2" id="KW-0560">Oxidoreductase</keyword>
<name>A0A2M6YU91_9BACT</name>
<dbReference type="Gene3D" id="3.40.109.10">
    <property type="entry name" value="NADH Oxidase"/>
    <property type="match status" value="1"/>
</dbReference>
<feature type="domain" description="Nitroreductase" evidence="3">
    <location>
        <begin position="23"/>
        <end position="71"/>
    </location>
</feature>
<comment type="similarity">
    <text evidence="1">Belongs to the nitroreductase family.</text>
</comment>
<dbReference type="InterPro" id="IPR000415">
    <property type="entry name" value="Nitroreductase-like"/>
</dbReference>
<proteinExistence type="inferred from homology"/>
<dbReference type="CDD" id="cd02138">
    <property type="entry name" value="TdsD-like"/>
    <property type="match status" value="1"/>
</dbReference>
<dbReference type="EMBL" id="PEWY01000082">
    <property type="protein sequence ID" value="PIU37043.1"/>
    <property type="molecule type" value="Genomic_DNA"/>
</dbReference>
<evidence type="ECO:0000256" key="2">
    <source>
        <dbReference type="ARBA" id="ARBA00023002"/>
    </source>
</evidence>
<protein>
    <recommendedName>
        <fullName evidence="3">Nitroreductase domain-containing protein</fullName>
    </recommendedName>
</protein>
<dbReference type="PANTHER" id="PTHR43673:SF10">
    <property type="entry name" value="NADH DEHYDROGENASE_NAD(P)H NITROREDUCTASE XCC3605-RELATED"/>
    <property type="match status" value="1"/>
</dbReference>
<evidence type="ECO:0000313" key="4">
    <source>
        <dbReference type="EMBL" id="PIU37043.1"/>
    </source>
</evidence>
<gene>
    <name evidence="4" type="ORF">COT02_02895</name>
</gene>
<dbReference type="PANTHER" id="PTHR43673">
    <property type="entry name" value="NAD(P)H NITROREDUCTASE YDGI-RELATED"/>
    <property type="match status" value="1"/>
</dbReference>
<comment type="caution">
    <text evidence="4">The sequence shown here is derived from an EMBL/GenBank/DDBJ whole genome shotgun (WGS) entry which is preliminary data.</text>
</comment>
<dbReference type="InterPro" id="IPR029479">
    <property type="entry name" value="Nitroreductase"/>
</dbReference>
<evidence type="ECO:0000256" key="1">
    <source>
        <dbReference type="ARBA" id="ARBA00007118"/>
    </source>
</evidence>
<organism evidence="4 5">
    <name type="scientific">Candidatus Roizmanbacteria bacterium CG07_land_8_20_14_0_80_34_15</name>
    <dbReference type="NCBI Taxonomy" id="1974849"/>
    <lineage>
        <taxon>Bacteria</taxon>
        <taxon>Candidatus Roizmaniibacteriota</taxon>
    </lineage>
</organism>